<dbReference type="RefSeq" id="WP_090071002.1">
    <property type="nucleotide sequence ID" value="NZ_FOVR01000003.1"/>
</dbReference>
<proteinExistence type="predicted"/>
<dbReference type="InterPro" id="IPR013815">
    <property type="entry name" value="ATP_grasp_subdomain_1"/>
</dbReference>
<keyword evidence="7" id="KW-1185">Reference proteome</keyword>
<dbReference type="InterPro" id="IPR003781">
    <property type="entry name" value="CoA-bd"/>
</dbReference>
<dbReference type="Gene3D" id="3.40.630.30">
    <property type="match status" value="1"/>
</dbReference>
<dbReference type="InterPro" id="IPR016102">
    <property type="entry name" value="Succinyl-CoA_synth-like"/>
</dbReference>
<evidence type="ECO:0000256" key="1">
    <source>
        <dbReference type="ARBA" id="ARBA00022532"/>
    </source>
</evidence>
<keyword evidence="1" id="KW-0816">Tricarboxylic acid cycle</keyword>
<keyword evidence="2" id="KW-0436">Ligase</keyword>
<dbReference type="SUPFAM" id="SSF51735">
    <property type="entry name" value="NAD(P)-binding Rossmann-fold domains"/>
    <property type="match status" value="1"/>
</dbReference>
<dbReference type="GO" id="GO:0016874">
    <property type="term" value="F:ligase activity"/>
    <property type="evidence" value="ECO:0007669"/>
    <property type="project" value="UniProtKB-KW"/>
</dbReference>
<evidence type="ECO:0000259" key="5">
    <source>
        <dbReference type="PROSITE" id="PS51186"/>
    </source>
</evidence>
<keyword evidence="3" id="KW-0547">Nucleotide-binding</keyword>
<dbReference type="AlphaFoldDB" id="A0A1I5ERT6"/>
<dbReference type="Pfam" id="PF13302">
    <property type="entry name" value="Acetyltransf_3"/>
    <property type="match status" value="1"/>
</dbReference>
<dbReference type="PANTHER" id="PTHR43334:SF1">
    <property type="entry name" value="3-HYDROXYPROPIONATE--COA LIGASE [ADP-FORMING]"/>
    <property type="match status" value="1"/>
</dbReference>
<evidence type="ECO:0000256" key="4">
    <source>
        <dbReference type="ARBA" id="ARBA00022840"/>
    </source>
</evidence>
<dbReference type="Gene3D" id="3.30.1490.20">
    <property type="entry name" value="ATP-grasp fold, A domain"/>
    <property type="match status" value="1"/>
</dbReference>
<dbReference type="InterPro" id="IPR016181">
    <property type="entry name" value="Acyl_CoA_acyltransferase"/>
</dbReference>
<feature type="domain" description="N-acetyltransferase" evidence="5">
    <location>
        <begin position="740"/>
        <end position="894"/>
    </location>
</feature>
<dbReference type="PANTHER" id="PTHR43334">
    <property type="entry name" value="ACETATE--COA LIGASE [ADP-FORMING]"/>
    <property type="match status" value="1"/>
</dbReference>
<keyword evidence="4" id="KW-0067">ATP-binding</keyword>
<dbReference type="SUPFAM" id="SSF55729">
    <property type="entry name" value="Acyl-CoA N-acyltransferases (Nat)"/>
    <property type="match status" value="1"/>
</dbReference>
<evidence type="ECO:0000256" key="2">
    <source>
        <dbReference type="ARBA" id="ARBA00022598"/>
    </source>
</evidence>
<dbReference type="Pfam" id="PF13607">
    <property type="entry name" value="Succ_CoA_lig"/>
    <property type="match status" value="1"/>
</dbReference>
<dbReference type="InterPro" id="IPR036291">
    <property type="entry name" value="NAD(P)-bd_dom_sf"/>
</dbReference>
<accession>A0A1I5ERT6</accession>
<dbReference type="InterPro" id="IPR000182">
    <property type="entry name" value="GNAT_dom"/>
</dbReference>
<dbReference type="Pfam" id="PF13380">
    <property type="entry name" value="CoA_binding_2"/>
    <property type="match status" value="1"/>
</dbReference>
<dbReference type="GO" id="GO:0016747">
    <property type="term" value="F:acyltransferase activity, transferring groups other than amino-acyl groups"/>
    <property type="evidence" value="ECO:0007669"/>
    <property type="project" value="InterPro"/>
</dbReference>
<dbReference type="PROSITE" id="PS51186">
    <property type="entry name" value="GNAT"/>
    <property type="match status" value="1"/>
</dbReference>
<evidence type="ECO:0000256" key="3">
    <source>
        <dbReference type="ARBA" id="ARBA00022741"/>
    </source>
</evidence>
<dbReference type="SUPFAM" id="SSF52210">
    <property type="entry name" value="Succinyl-CoA synthetase domains"/>
    <property type="match status" value="2"/>
</dbReference>
<dbReference type="Gene3D" id="3.40.50.720">
    <property type="entry name" value="NAD(P)-binding Rossmann-like Domain"/>
    <property type="match status" value="1"/>
</dbReference>
<reference evidence="6 7" key="1">
    <citation type="submission" date="2016-10" db="EMBL/GenBank/DDBJ databases">
        <authorList>
            <person name="de Groot N.N."/>
        </authorList>
    </citation>
    <scope>NUCLEOTIDE SEQUENCE [LARGE SCALE GENOMIC DNA]</scope>
    <source>
        <strain evidence="6 7">CGMCC 1.9157</strain>
    </source>
</reference>
<dbReference type="Gene3D" id="3.30.470.20">
    <property type="entry name" value="ATP-grasp fold, B domain"/>
    <property type="match status" value="1"/>
</dbReference>
<name>A0A1I5ERT6_9HYPH</name>
<dbReference type="STRING" id="655353.SAMN04488056_103316"/>
<organism evidence="6 7">
    <name type="scientific">Cohaesibacter marisflavi</name>
    <dbReference type="NCBI Taxonomy" id="655353"/>
    <lineage>
        <taxon>Bacteria</taxon>
        <taxon>Pseudomonadati</taxon>
        <taxon>Pseudomonadota</taxon>
        <taxon>Alphaproteobacteria</taxon>
        <taxon>Hyphomicrobiales</taxon>
        <taxon>Cohaesibacteraceae</taxon>
    </lineage>
</organism>
<dbReference type="Gene3D" id="3.40.50.261">
    <property type="entry name" value="Succinyl-CoA synthetase domains"/>
    <property type="match status" value="2"/>
</dbReference>
<keyword evidence="6" id="KW-0808">Transferase</keyword>
<dbReference type="EMBL" id="FOVR01000003">
    <property type="protein sequence ID" value="SFO14187.1"/>
    <property type="molecule type" value="Genomic_DNA"/>
</dbReference>
<dbReference type="SMART" id="SM00881">
    <property type="entry name" value="CoA_binding"/>
    <property type="match status" value="1"/>
</dbReference>
<gene>
    <name evidence="6" type="ORF">SAMN04488056_103316</name>
</gene>
<dbReference type="GO" id="GO:0006099">
    <property type="term" value="P:tricarboxylic acid cycle"/>
    <property type="evidence" value="ECO:0007669"/>
    <property type="project" value="UniProtKB-KW"/>
</dbReference>
<protein>
    <submittedName>
        <fullName evidence="6">Acetyltransferase</fullName>
    </submittedName>
</protein>
<dbReference type="SUPFAM" id="SSF56059">
    <property type="entry name" value="Glutathione synthetase ATP-binding domain-like"/>
    <property type="match status" value="1"/>
</dbReference>
<dbReference type="InterPro" id="IPR051538">
    <property type="entry name" value="Acyl-CoA_Synth/Transferase"/>
</dbReference>
<dbReference type="Pfam" id="PF13549">
    <property type="entry name" value="ATP-grasp_5"/>
    <property type="match status" value="1"/>
</dbReference>
<dbReference type="GO" id="GO:0005524">
    <property type="term" value="F:ATP binding"/>
    <property type="evidence" value="ECO:0007669"/>
    <property type="project" value="UniProtKB-KW"/>
</dbReference>
<dbReference type="Proteomes" id="UP000199236">
    <property type="component" value="Unassembled WGS sequence"/>
</dbReference>
<evidence type="ECO:0000313" key="7">
    <source>
        <dbReference type="Proteomes" id="UP000199236"/>
    </source>
</evidence>
<evidence type="ECO:0000313" key="6">
    <source>
        <dbReference type="EMBL" id="SFO14187.1"/>
    </source>
</evidence>
<dbReference type="InterPro" id="IPR032875">
    <property type="entry name" value="Succ_CoA_lig_flav_dom"/>
</dbReference>
<sequence length="904" mass="97903">MSSFNLDVFFRPRNVALIGASSKQGSIGNALVQNLLEGRYKDKLFLVNPRGGELEGLPLYKSVEEIDAKIDLAIVAIAPPSVVETIEQLGKKGCRGAIILSIAMGSGAGSLAEEAAKVGARYHMRLLGPNTIGVLSPAAGLNASFSHVPGLSGDLGLISQSSAIVTSVAEWASHNNVGFTGLVALGDKVDVDIADMLDYFAMDARTRAILLYIENIRDARKFMTSARAAARAKPVILMKTGRHPQGLAAVASRKSALAGADEVYDAAFERAGMLRVYSLQEIFYAVETLTHTRALKGPDLAIVANSNGVGVLAVDHLVEQGGNLATLSEETIASLDAILPEGWSRNNPVYIVTDADTDRYKAALGAVMDDKGVHAVLGLFCPSAIGSSEDAARAVVDLMAERKKVGKRRVPVFAVRLGGGPDLVKLYEDADIAHFETPADAIQGISYVLRHMKAQDQLMLMPPALGTFQPDYEEARTVIDEALMEGHDCLDAVDVSKLLKAYGLPMAASHAASNAVEAAQLAAPILSAYGAAVVKIDSPDIRFKSDIGGVVLGLTNTGAVATAAQQVLERAKEAYPDADIKGVTVHPMIRKPHAIELLAGMMVDEVFGPVMVFGRGGTAVEVIRDKALALPPLDLLSARAMIEKTRVNRRLEGYRDTAPCDKGALAEMLVRMSQMISDFPEIQELDFNPVLADANGNVIADARVRVAQVDAHEHPHKRFAIKPYPSEWEQERTLKDGRIVFIRPMRPEDEALFPAFFDRVTDDDMRLRFFSSARSLSHAFIARLTQIDYARSMAFIAVDQKNGEMLGSVRLMGDANHEKGEYAVMVRSDLKGLGMGWMLMKLILAYAEKDGFKEVEGEVLRSNQTMRQMCEALGFETHMDPDDPDLVRMIFKVPEISKRIAKLI</sequence>
<dbReference type="OrthoDB" id="9807426at2"/>